<dbReference type="OrthoDB" id="9989103at2759"/>
<dbReference type="Proteomes" id="UP001151699">
    <property type="component" value="Chromosome B"/>
</dbReference>
<evidence type="ECO:0000313" key="3">
    <source>
        <dbReference type="Proteomes" id="UP001151699"/>
    </source>
</evidence>
<evidence type="ECO:0000313" key="2">
    <source>
        <dbReference type="EMBL" id="KAJ6642393.1"/>
    </source>
</evidence>
<gene>
    <name evidence="2" type="primary">tud_1</name>
    <name evidence="2" type="ORF">Bhyg_07341</name>
</gene>
<keyword evidence="3" id="KW-1185">Reference proteome</keyword>
<feature type="domain" description="Tudor" evidence="1">
    <location>
        <begin position="1215"/>
        <end position="1272"/>
    </location>
</feature>
<dbReference type="Gene3D" id="3.90.320.10">
    <property type="match status" value="1"/>
</dbReference>
<evidence type="ECO:0000259" key="1">
    <source>
        <dbReference type="PROSITE" id="PS50304"/>
    </source>
</evidence>
<reference evidence="2" key="1">
    <citation type="submission" date="2022-07" db="EMBL/GenBank/DDBJ databases">
        <authorList>
            <person name="Trinca V."/>
            <person name="Uliana J.V.C."/>
            <person name="Torres T.T."/>
            <person name="Ward R.J."/>
            <person name="Monesi N."/>
        </authorList>
    </citation>
    <scope>NUCLEOTIDE SEQUENCE</scope>
    <source>
        <strain evidence="2">HSMRA1968</strain>
        <tissue evidence="2">Whole embryos</tissue>
    </source>
</reference>
<organism evidence="2 3">
    <name type="scientific">Pseudolycoriella hygida</name>
    <dbReference type="NCBI Taxonomy" id="35572"/>
    <lineage>
        <taxon>Eukaryota</taxon>
        <taxon>Metazoa</taxon>
        <taxon>Ecdysozoa</taxon>
        <taxon>Arthropoda</taxon>
        <taxon>Hexapoda</taxon>
        <taxon>Insecta</taxon>
        <taxon>Pterygota</taxon>
        <taxon>Neoptera</taxon>
        <taxon>Endopterygota</taxon>
        <taxon>Diptera</taxon>
        <taxon>Nematocera</taxon>
        <taxon>Sciaroidea</taxon>
        <taxon>Sciaridae</taxon>
        <taxon>Pseudolycoriella</taxon>
    </lineage>
</organism>
<dbReference type="InterPro" id="IPR011335">
    <property type="entry name" value="Restrct_endonuc-II-like"/>
</dbReference>
<dbReference type="InterPro" id="IPR035437">
    <property type="entry name" value="SNase_OB-fold_sf"/>
</dbReference>
<feature type="domain" description="Tudor" evidence="1">
    <location>
        <begin position="557"/>
        <end position="615"/>
    </location>
</feature>
<comment type="caution">
    <text evidence="2">The sequence shown here is derived from an EMBL/GenBank/DDBJ whole genome shotgun (WGS) entry which is preliminary data.</text>
</comment>
<dbReference type="InterPro" id="IPR011604">
    <property type="entry name" value="PDDEXK-like_dom_sf"/>
</dbReference>
<dbReference type="Pfam" id="PF09588">
    <property type="entry name" value="YqaJ"/>
    <property type="match status" value="1"/>
</dbReference>
<dbReference type="PANTHER" id="PTHR22948">
    <property type="entry name" value="TUDOR DOMAIN CONTAINING PROTEIN"/>
    <property type="match status" value="1"/>
</dbReference>
<accession>A0A9Q0N2G1</accession>
<name>A0A9Q0N2G1_9DIPT</name>
<dbReference type="GO" id="GO:0006281">
    <property type="term" value="P:DNA repair"/>
    <property type="evidence" value="ECO:0007669"/>
    <property type="project" value="UniProtKB-ARBA"/>
</dbReference>
<dbReference type="Gene3D" id="2.40.50.90">
    <property type="match status" value="3"/>
</dbReference>
<proteinExistence type="predicted"/>
<dbReference type="EMBL" id="WJQU01000002">
    <property type="protein sequence ID" value="KAJ6642393.1"/>
    <property type="molecule type" value="Genomic_DNA"/>
</dbReference>
<protein>
    <submittedName>
        <fullName evidence="2">Maternal protein tudor</fullName>
    </submittedName>
</protein>
<dbReference type="SUPFAM" id="SSF63748">
    <property type="entry name" value="Tudor/PWWP/MBT"/>
    <property type="match status" value="5"/>
</dbReference>
<dbReference type="Gene3D" id="2.30.30.140">
    <property type="match status" value="5"/>
</dbReference>
<dbReference type="GO" id="GO:0005737">
    <property type="term" value="C:cytoplasm"/>
    <property type="evidence" value="ECO:0007669"/>
    <property type="project" value="UniProtKB-ARBA"/>
</dbReference>
<dbReference type="InterPro" id="IPR050621">
    <property type="entry name" value="Tudor_domain_containing"/>
</dbReference>
<dbReference type="Pfam" id="PF00567">
    <property type="entry name" value="TUDOR"/>
    <property type="match status" value="5"/>
</dbReference>
<sequence length="1348" mass="154878">MGFKIRSEAIDWGLKNEEAALREYSKKVGENFIKCGIFVDSSLNYLAATPDGINESKSVIVEIKCPYSIRFQEPESASFLKDFLLKKNHAYYTQVQIQMHVTKVYTCDFVVWTTKGILIQPISYDKRDIKLRANEYSSVFYVETKEENSEDIEDELCIIWKKYCYLVGIKTLTEDDYKSFETFARTKMKKFVPDNANLQDYFHIFADDPELFEILPGHIRLLNEIVRHSTAVDTTFYDSDEEATEGILSNGSQEGSSFHKTDVVCKEKCNKSSTNQNTRSIKTETFKALILGGSPHQFYVRLERNCKKMTEICATLELARTWPILEKIEVGQLCAAAFNEKFHRAKILSIAYNDTGATVHFIDNGHQYFTKNMRKLPQHLQKVQPLAICCSLESRNGTFTPELIKRFANLSKNETYDFKLISNSSYPAIVHLFENGIQFREMDQLKIEETSHVVEIHSENECISTIKTEELDVNQYNKEFDEIIKRMSMLVEQHERMGSKFFKFLEPTSLSDDDSVIICYIETPKSFWVQQTKTVAEYNAMMDVLRRYCKTAPMLTKPQIGMACAAYYEKDQEWYRCEIIEIHMNNVLTRFVDFGIEITTDMHNLKEINEESLMIPKQALRCCLIGFETTQNVAPTSSDRMEFLAETSIGERRHFRVKLHGHVDDCILLNLIDDSEVPALNVSTRMLQLSLPQNEFQKLMQKKVNEVEAIVTTSTDSIRVISDDSTCDNKSIHRVIPDEPLESYCDSTNDIFDEKSMCIEQVEVSNANEVLQPIAEPEGLCTEAQLLTHNDNQIVDHAATNSTKAKAFISHFVRPDRFYLHISEKFASLLELQETIQVVASQLLPLEDFSNETLCIALYTCDNQWYRAVIIDSDENTTTILFIDYGNTDSITDRSLIKSMSDAFDKIPPYAIPCALPLEAKDCIEWSDESCDLFKNLMKIDEEVEFEFVCKGKSNNFVKLYQGDVDFTEELTRNGHAIRLDSIISGSKCYVSHINSISDFYIQMKSDTNALEKLADYLLDESKFAIMTDVKEGVLCSAKYLDDGLWYRGKIKSHKEDGTEVCFIDYGNSSITNEIRILPTEIANIPALAKYCSLIKPKDVQYWSKSAEKRFVELANNGGVFMVDVISPGKKSIVDLISNDKSILEEISQLCDKDKLLEINLQMTADDFFTPEKFKAFIVGGSPKEFYIQLESDLKVLDRLWEDMQNAFEWPILEKVEVGDECAALFDGNYYRAKVLAVQPNNDAIVHYIDYGNQSASSDLRELPFSLKYHRQLAIFCCLDSKHKTYSVDLMERFEKLSRESPYEFAFSRACLLYLTVIARFKSQEHHTICCKNYGSDLQMSQLFLNYK</sequence>
<dbReference type="PROSITE" id="PS50304">
    <property type="entry name" value="TUDOR"/>
    <property type="match status" value="4"/>
</dbReference>
<dbReference type="SMART" id="SM00333">
    <property type="entry name" value="TUDOR"/>
    <property type="match status" value="5"/>
</dbReference>
<dbReference type="InterPro" id="IPR002999">
    <property type="entry name" value="Tudor"/>
</dbReference>
<feature type="domain" description="Tudor" evidence="1">
    <location>
        <begin position="848"/>
        <end position="906"/>
    </location>
</feature>
<dbReference type="CDD" id="cd22343">
    <property type="entry name" value="PDDEXK_lambda_exonuclease-like"/>
    <property type="match status" value="1"/>
</dbReference>
<dbReference type="SUPFAM" id="SSF52980">
    <property type="entry name" value="Restriction endonuclease-like"/>
    <property type="match status" value="1"/>
</dbReference>
<feature type="domain" description="Tudor" evidence="1">
    <location>
        <begin position="1029"/>
        <end position="1087"/>
    </location>
</feature>
<dbReference type="PANTHER" id="PTHR22948:SF29">
    <property type="entry name" value="FI02030P-RELATED"/>
    <property type="match status" value="1"/>
</dbReference>
<dbReference type="InterPro" id="IPR019080">
    <property type="entry name" value="YqaJ_viral_recombinase"/>
</dbReference>